<gene>
    <name evidence="1" type="primary">LAS1</name>
    <name evidence="1" type="ORF">EVAR_78184_1</name>
</gene>
<dbReference type="OrthoDB" id="10263222at2759"/>
<dbReference type="EMBL" id="BGZK01000248">
    <property type="protein sequence ID" value="GBP31604.1"/>
    <property type="molecule type" value="Genomic_DNA"/>
</dbReference>
<sequence>MQARIVPWFDSNEWFKVYDNLYGPNSNLETKQEALNLLITWKARCPSLPSSIESTLGLLQVHIQDIQLEKNENNLHYLLQLAYSSAIIRLVNHVLDSKAAKGATLYQAAKEVGLPDWIIDLRHDAAHSDSLASLELLRDATSLCLKWLHTYYWKKHKDSICDYKTGNKSVYKDDKILTLANLCIAISICAHPQCNIKGLSDVPEENMQEIMIDGAKDLFGDCIDVTNAKTLSIKSLIHFLNSQSKKWLQNDHAKTSLIMTLLDEDLFLSLKLVQDLGGKEFYKNNCLSRHYMRSLEVLLNFLHKNDLILKFISELIVVTQCENAKHHIRKLAGLWIREIAKALYKSKLFIEKYKRLKTNDENFKKTNIKTQFQQWFPNEDKKGIILHLLKPVPQELTDRYFVYNLVSVSNPYLSYYVRDILNLICPPESKFNVDMICNLAGIMSGNKCSVDNVQSKDKIYTVKDLEINFENFDKLQNAHKTQNDDCMMKECDIEENGLRGGIWNVASKSVNWSLCPIGVLPWQQNNMDKDVEHMEE</sequence>
<dbReference type="PANTHER" id="PTHR15002">
    <property type="entry name" value="RIBOSOMAL BIOGENESIS PROTEIN LAS1L"/>
    <property type="match status" value="1"/>
</dbReference>
<dbReference type="GO" id="GO:0030687">
    <property type="term" value="C:preribosome, large subunit precursor"/>
    <property type="evidence" value="ECO:0007669"/>
    <property type="project" value="TreeGrafter"/>
</dbReference>
<reference evidence="1 2" key="1">
    <citation type="journal article" date="2019" name="Commun. Biol.">
        <title>The bagworm genome reveals a unique fibroin gene that provides high tensile strength.</title>
        <authorList>
            <person name="Kono N."/>
            <person name="Nakamura H."/>
            <person name="Ohtoshi R."/>
            <person name="Tomita M."/>
            <person name="Numata K."/>
            <person name="Arakawa K."/>
        </authorList>
    </citation>
    <scope>NUCLEOTIDE SEQUENCE [LARGE SCALE GENOMIC DNA]</scope>
</reference>
<evidence type="ECO:0000313" key="1">
    <source>
        <dbReference type="EMBL" id="GBP31604.1"/>
    </source>
</evidence>
<dbReference type="PANTHER" id="PTHR15002:SF0">
    <property type="entry name" value="RIBOSOMAL BIOGENESIS PROTEIN LAS1L"/>
    <property type="match status" value="1"/>
</dbReference>
<accession>A0A4C1V0N5</accession>
<dbReference type="GO" id="GO:0090730">
    <property type="term" value="C:Las1 complex"/>
    <property type="evidence" value="ECO:0007669"/>
    <property type="project" value="InterPro"/>
</dbReference>
<dbReference type="Proteomes" id="UP000299102">
    <property type="component" value="Unassembled WGS sequence"/>
</dbReference>
<evidence type="ECO:0000313" key="2">
    <source>
        <dbReference type="Proteomes" id="UP000299102"/>
    </source>
</evidence>
<dbReference type="AlphaFoldDB" id="A0A4C1V0N5"/>
<dbReference type="Pfam" id="PF04031">
    <property type="entry name" value="Las1"/>
    <property type="match status" value="1"/>
</dbReference>
<dbReference type="GO" id="GO:0000460">
    <property type="term" value="P:maturation of 5.8S rRNA"/>
    <property type="evidence" value="ECO:0007669"/>
    <property type="project" value="TreeGrafter"/>
</dbReference>
<proteinExistence type="predicted"/>
<dbReference type="GO" id="GO:0000470">
    <property type="term" value="P:maturation of LSU-rRNA"/>
    <property type="evidence" value="ECO:0007669"/>
    <property type="project" value="TreeGrafter"/>
</dbReference>
<dbReference type="STRING" id="151549.A0A4C1V0N5"/>
<keyword evidence="2" id="KW-1185">Reference proteome</keyword>
<protein>
    <submittedName>
        <fullName evidence="1">Protein LAS1</fullName>
    </submittedName>
</protein>
<name>A0A4C1V0N5_EUMVA</name>
<organism evidence="1 2">
    <name type="scientific">Eumeta variegata</name>
    <name type="common">Bagworm moth</name>
    <name type="synonym">Eumeta japonica</name>
    <dbReference type="NCBI Taxonomy" id="151549"/>
    <lineage>
        <taxon>Eukaryota</taxon>
        <taxon>Metazoa</taxon>
        <taxon>Ecdysozoa</taxon>
        <taxon>Arthropoda</taxon>
        <taxon>Hexapoda</taxon>
        <taxon>Insecta</taxon>
        <taxon>Pterygota</taxon>
        <taxon>Neoptera</taxon>
        <taxon>Endopterygota</taxon>
        <taxon>Lepidoptera</taxon>
        <taxon>Glossata</taxon>
        <taxon>Ditrysia</taxon>
        <taxon>Tineoidea</taxon>
        <taxon>Psychidae</taxon>
        <taxon>Oiketicinae</taxon>
        <taxon>Eumeta</taxon>
    </lineage>
</organism>
<dbReference type="InterPro" id="IPR007174">
    <property type="entry name" value="Las1"/>
</dbReference>
<dbReference type="GO" id="GO:0004519">
    <property type="term" value="F:endonuclease activity"/>
    <property type="evidence" value="ECO:0007669"/>
    <property type="project" value="InterPro"/>
</dbReference>
<comment type="caution">
    <text evidence="1">The sequence shown here is derived from an EMBL/GenBank/DDBJ whole genome shotgun (WGS) entry which is preliminary data.</text>
</comment>